<organism evidence="1">
    <name type="scientific">marine metagenome</name>
    <dbReference type="NCBI Taxonomy" id="408172"/>
    <lineage>
        <taxon>unclassified sequences</taxon>
        <taxon>metagenomes</taxon>
        <taxon>ecological metagenomes</taxon>
    </lineage>
</organism>
<accession>A0A382KSU4</accession>
<sequence length="72" mass="7831">MSRIVGIRLQGSGNVHYFDPGNLELSLLDTVMVETETGVKQGWVVVSPDQVVYSEIRGPLQSIIAKTSDLEG</sequence>
<dbReference type="EMBL" id="UINC01081660">
    <property type="protein sequence ID" value="SVC25731.1"/>
    <property type="molecule type" value="Genomic_DNA"/>
</dbReference>
<dbReference type="AlphaFoldDB" id="A0A382KSU4"/>
<evidence type="ECO:0000313" key="1">
    <source>
        <dbReference type="EMBL" id="SVC25731.1"/>
    </source>
</evidence>
<proteinExistence type="predicted"/>
<name>A0A382KSU4_9ZZZZ</name>
<protein>
    <submittedName>
        <fullName evidence="1">Uncharacterized protein</fullName>
    </submittedName>
</protein>
<reference evidence="1" key="1">
    <citation type="submission" date="2018-05" db="EMBL/GenBank/DDBJ databases">
        <authorList>
            <person name="Lanie J.A."/>
            <person name="Ng W.-L."/>
            <person name="Kazmierczak K.M."/>
            <person name="Andrzejewski T.M."/>
            <person name="Davidsen T.M."/>
            <person name="Wayne K.J."/>
            <person name="Tettelin H."/>
            <person name="Glass J.I."/>
            <person name="Rusch D."/>
            <person name="Podicherti R."/>
            <person name="Tsui H.-C.T."/>
            <person name="Winkler M.E."/>
        </authorList>
    </citation>
    <scope>NUCLEOTIDE SEQUENCE</scope>
</reference>
<gene>
    <name evidence="1" type="ORF">METZ01_LOCUS278585</name>
</gene>